<dbReference type="InterPro" id="IPR002509">
    <property type="entry name" value="NODB_dom"/>
</dbReference>
<feature type="transmembrane region" description="Helical" evidence="4">
    <location>
        <begin position="636"/>
        <end position="656"/>
    </location>
</feature>
<dbReference type="InterPro" id="IPR029044">
    <property type="entry name" value="Nucleotide-diphossugar_trans"/>
</dbReference>
<dbReference type="RefSeq" id="WP_169384538.1">
    <property type="nucleotide sequence ID" value="NZ_JAAXLA010000073.1"/>
</dbReference>
<evidence type="ECO:0000313" key="6">
    <source>
        <dbReference type="EMBL" id="NMI01074.1"/>
    </source>
</evidence>
<name>A0ABX1SKP3_9PSEU</name>
<gene>
    <name evidence="6" type="ORF">HF526_27770</name>
</gene>
<dbReference type="Pfam" id="PF13641">
    <property type="entry name" value="Glyco_tranf_2_3"/>
    <property type="match status" value="1"/>
</dbReference>
<protein>
    <submittedName>
        <fullName evidence="6">Glycosyltransferase</fullName>
    </submittedName>
</protein>
<feature type="domain" description="NodB homology" evidence="5">
    <location>
        <begin position="87"/>
        <end position="274"/>
    </location>
</feature>
<feature type="transmembrane region" description="Helical" evidence="4">
    <location>
        <begin position="21"/>
        <end position="41"/>
    </location>
</feature>
<keyword evidence="4" id="KW-1133">Transmembrane helix</keyword>
<dbReference type="Proteomes" id="UP000820669">
    <property type="component" value="Unassembled WGS sequence"/>
</dbReference>
<organism evidence="6 7">
    <name type="scientific">Pseudonocardia acidicola</name>
    <dbReference type="NCBI Taxonomy" id="2724939"/>
    <lineage>
        <taxon>Bacteria</taxon>
        <taxon>Bacillati</taxon>
        <taxon>Actinomycetota</taxon>
        <taxon>Actinomycetes</taxon>
        <taxon>Pseudonocardiales</taxon>
        <taxon>Pseudonocardiaceae</taxon>
        <taxon>Pseudonocardia</taxon>
    </lineage>
</organism>
<keyword evidence="7" id="KW-1185">Reference proteome</keyword>
<sequence length="728" mass="78928">MTRSRLVRARVRAGRLSRPSWIVLAVAVAMLGSVLAINGVVTAQSDRDLRGVAGSGAFDRVPAEVRDGGSVVDTTRETARTLTYPERTMALTFDDGPDPRWTPAILEVLRRHQVPGTFFVLGSMASQHPQLLRDIRATGSEIGLHSFTHPDLTEVSAQRLEQELTQTQLAVAAATGEISYLVRPPYSSQTSALDNDQFEVVREMGARGFVTALTDVDSRDWERKGVDSIVAASIPQNGAGGALLLHDAGGDRAQTIAALDRLIPLLKAEGYRFTTVSQAVGLPPANQPASAWDRAAGGVLLVAVLGATHVVGFMELCLLLVGILVILRLLIMLVVAWRHARRARAAAADEPGPRVTEPVTVVVPAYNEKECIEATVRSLAASDHPVEIIVVDDGSTDGTADIVEGLRIPGVRLIRQPNGGKPSALNAGIRAASHDLIVMLDGDTVFEPGTVRRLVQPFARPGVGAVAGNAKVANRTSLVARWQHIEYVIGFNLDRRVYDVWRCMATVPGAIGAFRRRALLEVGGVSDDTLAEDTDLTMALCRAGWRVVYEERARAWTEAPATLGQLWRQRYRWSYGTMQSMWKHRAAVVQRGPSGRFGRVGLLTIAVFQVVLPLLAPLVDIFLLYGLFFLDPVVTAVAWLGVLAIQLVGAAFAFRLEREKLGVLWLLPLQQLVYRQLMYAVLIQSIATALTGIRLKWQKLRRVGEFGGVPVAGLGAPPAEPVTEGSHR</sequence>
<dbReference type="Pfam" id="PF01522">
    <property type="entry name" value="Polysacc_deac_1"/>
    <property type="match status" value="1"/>
</dbReference>
<keyword evidence="3" id="KW-0808">Transferase</keyword>
<comment type="similarity">
    <text evidence="1">Belongs to the glycosyltransferase 2 family.</text>
</comment>
<keyword evidence="2" id="KW-0328">Glycosyltransferase</keyword>
<feature type="transmembrane region" description="Helical" evidence="4">
    <location>
        <begin position="600"/>
        <end position="630"/>
    </location>
</feature>
<comment type="caution">
    <text evidence="6">The sequence shown here is derived from an EMBL/GenBank/DDBJ whole genome shotgun (WGS) entry which is preliminary data.</text>
</comment>
<dbReference type="SUPFAM" id="SSF88713">
    <property type="entry name" value="Glycoside hydrolase/deacetylase"/>
    <property type="match status" value="1"/>
</dbReference>
<evidence type="ECO:0000256" key="1">
    <source>
        <dbReference type="ARBA" id="ARBA00006739"/>
    </source>
</evidence>
<proteinExistence type="inferred from homology"/>
<dbReference type="Gene3D" id="3.20.20.370">
    <property type="entry name" value="Glycoside hydrolase/deacetylase"/>
    <property type="match status" value="1"/>
</dbReference>
<dbReference type="PANTHER" id="PTHR43630">
    <property type="entry name" value="POLY-BETA-1,6-N-ACETYL-D-GLUCOSAMINE SYNTHASE"/>
    <property type="match status" value="1"/>
</dbReference>
<keyword evidence="4" id="KW-0472">Membrane</keyword>
<feature type="transmembrane region" description="Helical" evidence="4">
    <location>
        <begin position="318"/>
        <end position="337"/>
    </location>
</feature>
<dbReference type="EMBL" id="JAAXLA010000073">
    <property type="protein sequence ID" value="NMI01074.1"/>
    <property type="molecule type" value="Genomic_DNA"/>
</dbReference>
<dbReference type="InterPro" id="IPR011330">
    <property type="entry name" value="Glyco_hydro/deAcase_b/a-brl"/>
</dbReference>
<keyword evidence="4" id="KW-0812">Transmembrane</keyword>
<dbReference type="PROSITE" id="PS51677">
    <property type="entry name" value="NODB"/>
    <property type="match status" value="1"/>
</dbReference>
<dbReference type="PANTHER" id="PTHR43630:SF1">
    <property type="entry name" value="POLY-BETA-1,6-N-ACETYL-D-GLUCOSAMINE SYNTHASE"/>
    <property type="match status" value="1"/>
</dbReference>
<evidence type="ECO:0000259" key="5">
    <source>
        <dbReference type="PROSITE" id="PS51677"/>
    </source>
</evidence>
<dbReference type="CDD" id="cd06423">
    <property type="entry name" value="CESA_like"/>
    <property type="match status" value="1"/>
</dbReference>
<evidence type="ECO:0000256" key="4">
    <source>
        <dbReference type="SAM" id="Phobius"/>
    </source>
</evidence>
<evidence type="ECO:0000313" key="7">
    <source>
        <dbReference type="Proteomes" id="UP000820669"/>
    </source>
</evidence>
<accession>A0ABX1SKP3</accession>
<dbReference type="SUPFAM" id="SSF53448">
    <property type="entry name" value="Nucleotide-diphospho-sugar transferases"/>
    <property type="match status" value="1"/>
</dbReference>
<dbReference type="Gene3D" id="3.90.550.10">
    <property type="entry name" value="Spore Coat Polysaccharide Biosynthesis Protein SpsA, Chain A"/>
    <property type="match status" value="1"/>
</dbReference>
<evidence type="ECO:0000256" key="2">
    <source>
        <dbReference type="ARBA" id="ARBA00022676"/>
    </source>
</evidence>
<evidence type="ECO:0000256" key="3">
    <source>
        <dbReference type="ARBA" id="ARBA00022679"/>
    </source>
</evidence>
<reference evidence="6 7" key="1">
    <citation type="submission" date="2020-04" db="EMBL/GenBank/DDBJ databases">
        <authorList>
            <person name="Klaysubun C."/>
            <person name="Duangmal K."/>
            <person name="Lipun K."/>
        </authorList>
    </citation>
    <scope>NUCLEOTIDE SEQUENCE [LARGE SCALE GENOMIC DNA]</scope>
    <source>
        <strain evidence="6 7">K10HN5</strain>
    </source>
</reference>